<dbReference type="Gramene" id="OGLUM10G04510.1">
    <property type="protein sequence ID" value="OGLUM10G04510.1"/>
    <property type="gene ID" value="OGLUM10G04510"/>
</dbReference>
<dbReference type="AlphaFoldDB" id="A0A0E0B8L1"/>
<organism evidence="1">
    <name type="scientific">Oryza glumipatula</name>
    <dbReference type="NCBI Taxonomy" id="40148"/>
    <lineage>
        <taxon>Eukaryota</taxon>
        <taxon>Viridiplantae</taxon>
        <taxon>Streptophyta</taxon>
        <taxon>Embryophyta</taxon>
        <taxon>Tracheophyta</taxon>
        <taxon>Spermatophyta</taxon>
        <taxon>Magnoliopsida</taxon>
        <taxon>Liliopsida</taxon>
        <taxon>Poales</taxon>
        <taxon>Poaceae</taxon>
        <taxon>BOP clade</taxon>
        <taxon>Oryzoideae</taxon>
        <taxon>Oryzeae</taxon>
        <taxon>Oryzinae</taxon>
        <taxon>Oryza</taxon>
    </lineage>
</organism>
<proteinExistence type="predicted"/>
<sequence length="71" mass="8010">MENESGVNLINFRQCTLYHPSLNNLTMPEVPGKLGFLAGGIKNENMSCWCRHVHEESQQRVHGGSPATMRR</sequence>
<accession>A0A0E0B8L1</accession>
<reference evidence="1" key="2">
    <citation type="submission" date="2018-05" db="EMBL/GenBank/DDBJ databases">
        <title>OgluRS3 (Oryza glumaepatula Reference Sequence Version 3).</title>
        <authorList>
            <person name="Zhang J."/>
            <person name="Kudrna D."/>
            <person name="Lee S."/>
            <person name="Talag J."/>
            <person name="Welchert J."/>
            <person name="Wing R.A."/>
        </authorList>
    </citation>
    <scope>NUCLEOTIDE SEQUENCE [LARGE SCALE GENOMIC DNA]</scope>
</reference>
<evidence type="ECO:0000313" key="2">
    <source>
        <dbReference type="Proteomes" id="UP000026961"/>
    </source>
</evidence>
<protein>
    <submittedName>
        <fullName evidence="1">Uncharacterized protein</fullName>
    </submittedName>
</protein>
<evidence type="ECO:0000313" key="1">
    <source>
        <dbReference type="EnsemblPlants" id="OGLUM10G04510.1"/>
    </source>
</evidence>
<dbReference type="Proteomes" id="UP000026961">
    <property type="component" value="Chromosome 10"/>
</dbReference>
<reference evidence="1" key="1">
    <citation type="submission" date="2015-04" db="UniProtKB">
        <authorList>
            <consortium name="EnsemblPlants"/>
        </authorList>
    </citation>
    <scope>IDENTIFICATION</scope>
</reference>
<keyword evidence="2" id="KW-1185">Reference proteome</keyword>
<dbReference type="HOGENOM" id="CLU_188675_0_0_1"/>
<name>A0A0E0B8L1_9ORYZ</name>
<dbReference type="EnsemblPlants" id="OGLUM10G04510.1">
    <property type="protein sequence ID" value="OGLUM10G04510.1"/>
    <property type="gene ID" value="OGLUM10G04510"/>
</dbReference>